<sequence>MFSPANQTYFSLTIDGFEQGFQVLAFTGEEAISKPYLFSVEFVSEQSDLDLESLFDVEAFLTFDSKGNGIHGRVYHIAQSSNGQRLTRYKLALVPHLSYLRHRINQRIYQQFSVPEIVALILQEHGILGDACRFHLGATYPERDYCTQYDETDLHFIQRLCEEEGIHFHFQHSAHGHVLVFGDDQAVFPRVAQPTVHGQESLRTVVHRYAPYRHVEGQSDQPRLGSGHVLEVSGHLRPEWNVPWLLTRVIHEGRQPQVLGENVASGNTGNEDDFHQGYRNRFIVVPWEVSYCPPLAHEKPQVPSDQIAVVIALEDEATQSERRYGRIKVKFPWDREDRFDDKSRCWLREASNWRCEIGPPRTGMEVIVTFLENDPDQPVVSGCLCCR</sequence>
<dbReference type="RefSeq" id="WP_175360141.1">
    <property type="nucleotide sequence ID" value="NZ_JABFMS010000013.1"/>
</dbReference>
<dbReference type="AlphaFoldDB" id="A0AAJ3KVK2"/>
<evidence type="ECO:0000259" key="1">
    <source>
        <dbReference type="Pfam" id="PF04717"/>
    </source>
</evidence>
<comment type="caution">
    <text evidence="2">The sequence shown here is derived from an EMBL/GenBank/DDBJ whole genome shotgun (WGS) entry which is preliminary data.</text>
</comment>
<dbReference type="Gene3D" id="3.55.50.10">
    <property type="entry name" value="Baseplate protein-like domains"/>
    <property type="match status" value="1"/>
</dbReference>
<feature type="domain" description="Gp5/Type VI secretion system Vgr protein OB-fold" evidence="1">
    <location>
        <begin position="318"/>
        <end position="384"/>
    </location>
</feature>
<organism evidence="2 3">
    <name type="scientific">Pseudomonas brassicacearum</name>
    <dbReference type="NCBI Taxonomy" id="930166"/>
    <lineage>
        <taxon>Bacteria</taxon>
        <taxon>Pseudomonadati</taxon>
        <taxon>Pseudomonadota</taxon>
        <taxon>Gammaproteobacteria</taxon>
        <taxon>Pseudomonadales</taxon>
        <taxon>Pseudomonadaceae</taxon>
        <taxon>Pseudomonas</taxon>
    </lineage>
</organism>
<proteinExistence type="predicted"/>
<dbReference type="SUPFAM" id="SSF69279">
    <property type="entry name" value="Phage tail proteins"/>
    <property type="match status" value="2"/>
</dbReference>
<dbReference type="Gene3D" id="2.40.50.230">
    <property type="entry name" value="Gp5 N-terminal domain"/>
    <property type="match status" value="1"/>
</dbReference>
<reference evidence="2 3" key="1">
    <citation type="journal article" date="2020" name="Front. Plant Sci.">
        <title>Isolation of Rhizosphere Bacteria That Improve Quality and Water Stress Tolerance in Greenhouse Ornamentals.</title>
        <authorList>
            <person name="Nordstedt N.P."/>
            <person name="Jones M.L."/>
        </authorList>
    </citation>
    <scope>NUCLEOTIDE SEQUENCE [LARGE SCALE GENOMIC DNA]</scope>
    <source>
        <strain evidence="2 3">C2F7</strain>
    </source>
</reference>
<dbReference type="InterPro" id="IPR017847">
    <property type="entry name" value="T6SS_RhsGE_Vgr_subset"/>
</dbReference>
<dbReference type="Pfam" id="PF04717">
    <property type="entry name" value="Phage_base_V"/>
    <property type="match status" value="1"/>
</dbReference>
<protein>
    <submittedName>
        <fullName evidence="2">Type VI secretion system tip protein VgrG</fullName>
    </submittedName>
</protein>
<accession>A0AAJ3KVK2</accession>
<name>A0AAJ3KVK2_9PSED</name>
<dbReference type="NCBIfam" id="TIGR03361">
    <property type="entry name" value="VI_Rhs_Vgr"/>
    <property type="match status" value="1"/>
</dbReference>
<dbReference type="SUPFAM" id="SSF69255">
    <property type="entry name" value="gp5 N-terminal domain-like"/>
    <property type="match status" value="1"/>
</dbReference>
<dbReference type="Gene3D" id="2.30.110.50">
    <property type="match status" value="1"/>
</dbReference>
<dbReference type="Pfam" id="PF05954">
    <property type="entry name" value="Phage_GPD"/>
    <property type="match status" value="1"/>
</dbReference>
<dbReference type="Proteomes" id="UP000562723">
    <property type="component" value="Unassembled WGS sequence"/>
</dbReference>
<evidence type="ECO:0000313" key="2">
    <source>
        <dbReference type="EMBL" id="NUT81331.1"/>
    </source>
</evidence>
<dbReference type="EMBL" id="JABFMS010000013">
    <property type="protein sequence ID" value="NUT81331.1"/>
    <property type="molecule type" value="Genomic_DNA"/>
</dbReference>
<dbReference type="InterPro" id="IPR037026">
    <property type="entry name" value="Vgr_OB-fold_dom_sf"/>
</dbReference>
<gene>
    <name evidence="2" type="primary">tssI</name>
    <name evidence="2" type="ORF">HNO85_10285</name>
</gene>
<evidence type="ECO:0000313" key="3">
    <source>
        <dbReference type="Proteomes" id="UP000562723"/>
    </source>
</evidence>
<dbReference type="InterPro" id="IPR006531">
    <property type="entry name" value="Gp5/Vgr_OB"/>
</dbReference>